<keyword evidence="2" id="KW-0732">Signal</keyword>
<accession>A0A5B0S2S9</accession>
<proteinExistence type="predicted"/>
<reference evidence="3 4" key="1">
    <citation type="submission" date="2019-05" db="EMBL/GenBank/DDBJ databases">
        <title>Emergence of the Ug99 lineage of the wheat stem rust pathogen through somatic hybridization.</title>
        <authorList>
            <person name="Li F."/>
            <person name="Upadhyaya N.M."/>
            <person name="Sperschneider J."/>
            <person name="Matny O."/>
            <person name="Nguyen-Phuc H."/>
            <person name="Mago R."/>
            <person name="Raley C."/>
            <person name="Miller M.E."/>
            <person name="Silverstein K.A.T."/>
            <person name="Henningsen E."/>
            <person name="Hirsch C.D."/>
            <person name="Visser B."/>
            <person name="Pretorius Z.A."/>
            <person name="Steffenson B.J."/>
            <person name="Schwessinger B."/>
            <person name="Dodds P.N."/>
            <person name="Figueroa M."/>
        </authorList>
    </citation>
    <scope>NUCLEOTIDE SEQUENCE [LARGE SCALE GENOMIC DNA]</scope>
    <source>
        <strain evidence="3 4">Ug99</strain>
    </source>
</reference>
<dbReference type="EMBL" id="VDEP01000080">
    <property type="protein sequence ID" value="KAA1132471.1"/>
    <property type="molecule type" value="Genomic_DNA"/>
</dbReference>
<feature type="region of interest" description="Disordered" evidence="1">
    <location>
        <begin position="55"/>
        <end position="76"/>
    </location>
</feature>
<evidence type="ECO:0000256" key="2">
    <source>
        <dbReference type="SAM" id="SignalP"/>
    </source>
</evidence>
<name>A0A5B0S2S9_PUCGR</name>
<feature type="signal peptide" evidence="2">
    <location>
        <begin position="1"/>
        <end position="16"/>
    </location>
</feature>
<protein>
    <submittedName>
        <fullName evidence="3">Uncharacterized protein</fullName>
    </submittedName>
</protein>
<evidence type="ECO:0000256" key="1">
    <source>
        <dbReference type="SAM" id="MobiDB-lite"/>
    </source>
</evidence>
<gene>
    <name evidence="3" type="ORF">PGTUg99_013453</name>
</gene>
<sequence length="128" mass="14257">MHAKVLLIGLVTTAWCMKLIIKPEVGESDSKAIEDLASSSTQQYQGLTTNVVEERGSKIPKLAHSPDDQGLNSSVELSNSQRQVQIAQYVQSPNFNCACQPRGHCRSVFQRLIQDSHLLKYLHPRKGQ</sequence>
<organism evidence="3 4">
    <name type="scientific">Puccinia graminis f. sp. tritici</name>
    <dbReference type="NCBI Taxonomy" id="56615"/>
    <lineage>
        <taxon>Eukaryota</taxon>
        <taxon>Fungi</taxon>
        <taxon>Dikarya</taxon>
        <taxon>Basidiomycota</taxon>
        <taxon>Pucciniomycotina</taxon>
        <taxon>Pucciniomycetes</taxon>
        <taxon>Pucciniales</taxon>
        <taxon>Pucciniaceae</taxon>
        <taxon>Puccinia</taxon>
    </lineage>
</organism>
<dbReference type="AlphaFoldDB" id="A0A5B0S2S9"/>
<comment type="caution">
    <text evidence="3">The sequence shown here is derived from an EMBL/GenBank/DDBJ whole genome shotgun (WGS) entry which is preliminary data.</text>
</comment>
<feature type="chain" id="PRO_5023080574" evidence="2">
    <location>
        <begin position="17"/>
        <end position="128"/>
    </location>
</feature>
<evidence type="ECO:0000313" key="4">
    <source>
        <dbReference type="Proteomes" id="UP000325313"/>
    </source>
</evidence>
<evidence type="ECO:0000313" key="3">
    <source>
        <dbReference type="EMBL" id="KAA1132471.1"/>
    </source>
</evidence>
<dbReference type="Proteomes" id="UP000325313">
    <property type="component" value="Unassembled WGS sequence"/>
</dbReference>